<dbReference type="RefSeq" id="WP_282200967.1">
    <property type="nucleotide sequence ID" value="NZ_BOQE01000001.1"/>
</dbReference>
<comment type="similarity">
    <text evidence="4">Belongs to the PNP/MTAP phosphorylase family. MTAP subfamily.</text>
</comment>
<feature type="site" description="Important for substrate specificity" evidence="4">
    <location>
        <position position="219"/>
    </location>
</feature>
<dbReference type="Proteomes" id="UP001057291">
    <property type="component" value="Unassembled WGS sequence"/>
</dbReference>
<evidence type="ECO:0000256" key="3">
    <source>
        <dbReference type="ARBA" id="ARBA00022726"/>
    </source>
</evidence>
<keyword evidence="1 4" id="KW-0328">Glycosyltransferase</keyword>
<keyword evidence="2 4" id="KW-0808">Transferase</keyword>
<dbReference type="InterPro" id="IPR035994">
    <property type="entry name" value="Nucleoside_phosphorylase_sf"/>
</dbReference>
<dbReference type="EC" id="2.4.2.1" evidence="4"/>
<feature type="binding site" evidence="4">
    <location>
        <begin position="51"/>
        <end position="52"/>
    </location>
    <ligand>
        <name>phosphate</name>
        <dbReference type="ChEBI" id="CHEBI:43474"/>
    </ligand>
</feature>
<dbReference type="NCBIfam" id="TIGR01694">
    <property type="entry name" value="MTAP"/>
    <property type="match status" value="1"/>
</dbReference>
<name>A0AAV4LK02_9BACL</name>
<dbReference type="CDD" id="cd09010">
    <property type="entry name" value="MTAP_SsMTAPII_like_MTIP"/>
    <property type="match status" value="1"/>
</dbReference>
<dbReference type="FunFam" id="3.40.50.1580:FF:000012">
    <property type="entry name" value="Probable 6-oxopurine nucleoside phosphorylase"/>
    <property type="match status" value="1"/>
</dbReference>
<feature type="binding site" evidence="4">
    <location>
        <position position="183"/>
    </location>
    <ligand>
        <name>substrate</name>
    </ligand>
</feature>
<reference evidence="6" key="1">
    <citation type="journal article" date="2023" name="Int. J. Syst. Evol. Microbiol.">
        <title>Collibacillus ludicampi gen. nov., sp. nov., a new soil bacterium of the family Alicyclobacillaceae.</title>
        <authorList>
            <person name="Jojima T."/>
            <person name="Ioku Y."/>
            <person name="Fukuta Y."/>
            <person name="Shirasaka N."/>
            <person name="Matsumura Y."/>
            <person name="Mori M."/>
        </authorList>
    </citation>
    <scope>NUCLEOTIDE SEQUENCE</scope>
    <source>
        <strain evidence="6">TP075</strain>
    </source>
</reference>
<dbReference type="InterPro" id="IPR000845">
    <property type="entry name" value="Nucleoside_phosphorylase_d"/>
</dbReference>
<sequence>MQAEFAIIGGTGVYDPALLDHSTRQMIHTSFGAVEVTIGEYKGKRIVFLPRHGYKHSVPPHKINFRANIRALQELGVQQVLATAAVGSLKRELPPGSLVIVDDFIDMTKNRVQTFFEGEEGVIHIDMTDPYCNRLRRQLVEVARENGILVQDGGVYVCTEGPRFETRAEIRTYASWGGDVVGMTSVPEVILAKEARFCYATVGIVTNYCSGISPHALTHQEVIDTMKDRIETVRKLFLLTIENGHHERTCACPHALDELGTL</sequence>
<evidence type="ECO:0000313" key="7">
    <source>
        <dbReference type="Proteomes" id="UP001057291"/>
    </source>
</evidence>
<feature type="domain" description="Nucleoside phosphorylase" evidence="5">
    <location>
        <begin position="5"/>
        <end position="238"/>
    </location>
</feature>
<dbReference type="SUPFAM" id="SSF53167">
    <property type="entry name" value="Purine and uridine phosphorylases"/>
    <property type="match status" value="1"/>
</dbReference>
<dbReference type="HAMAP" id="MF_01963">
    <property type="entry name" value="MTAP"/>
    <property type="match status" value="1"/>
</dbReference>
<dbReference type="GO" id="GO:0017061">
    <property type="term" value="F:S-methyl-5-thioadenosine phosphorylase activity"/>
    <property type="evidence" value="ECO:0007669"/>
    <property type="project" value="InterPro"/>
</dbReference>
<feature type="binding site" evidence="4">
    <location>
        <position position="184"/>
    </location>
    <ligand>
        <name>phosphate</name>
        <dbReference type="ChEBI" id="CHEBI:43474"/>
    </ligand>
</feature>
<dbReference type="NCBIfam" id="NF006599">
    <property type="entry name" value="PRK09136.1"/>
    <property type="match status" value="1"/>
</dbReference>
<dbReference type="GO" id="GO:0019509">
    <property type="term" value="P:L-methionine salvage from methylthioadenosine"/>
    <property type="evidence" value="ECO:0007669"/>
    <property type="project" value="TreeGrafter"/>
</dbReference>
<comment type="miscellaneous">
    <text evidence="4">Although this enzyme belongs to the family of MTA phosphorylases based on sequence homology, it lacks several conserved amino acids in the substrate binding pocket that confer specificity towards MTA.</text>
</comment>
<dbReference type="AlphaFoldDB" id="A0AAV4LK02"/>
<gene>
    <name evidence="6" type="ORF">DNHGIG_36040</name>
</gene>
<dbReference type="PANTHER" id="PTHR42679:SF2">
    <property type="entry name" value="S-METHYL-5'-THIOADENOSINE PHOSPHORYLASE"/>
    <property type="match status" value="1"/>
</dbReference>
<evidence type="ECO:0000313" key="6">
    <source>
        <dbReference type="EMBL" id="GIM48055.1"/>
    </source>
</evidence>
<protein>
    <recommendedName>
        <fullName evidence="4">Purine nucleoside phosphorylase</fullName>
        <shortName evidence="4">PNP</shortName>
        <ecNumber evidence="4">2.4.2.1</ecNumber>
    </recommendedName>
</protein>
<dbReference type="Gene3D" id="3.40.50.1580">
    <property type="entry name" value="Nucleoside phosphorylase domain"/>
    <property type="match status" value="1"/>
</dbReference>
<dbReference type="InterPro" id="IPR010044">
    <property type="entry name" value="MTAP"/>
</dbReference>
<dbReference type="GO" id="GO:0006166">
    <property type="term" value="P:purine ribonucleoside salvage"/>
    <property type="evidence" value="ECO:0007669"/>
    <property type="project" value="UniProtKB-UniRule"/>
</dbReference>
<keyword evidence="7" id="KW-1185">Reference proteome</keyword>
<dbReference type="Pfam" id="PF01048">
    <property type="entry name" value="PNP_UDP_1"/>
    <property type="match status" value="1"/>
</dbReference>
<dbReference type="GO" id="GO:0005829">
    <property type="term" value="C:cytosol"/>
    <property type="evidence" value="ECO:0007669"/>
    <property type="project" value="TreeGrafter"/>
</dbReference>
<keyword evidence="3 4" id="KW-0660">Purine salvage</keyword>
<comment type="caution">
    <text evidence="4">Lacks conserved residue(s) required for the propagation of feature annotation.</text>
</comment>
<organism evidence="6 7">
    <name type="scientific">Collibacillus ludicampi</name>
    <dbReference type="NCBI Taxonomy" id="2771369"/>
    <lineage>
        <taxon>Bacteria</taxon>
        <taxon>Bacillati</taxon>
        <taxon>Bacillota</taxon>
        <taxon>Bacilli</taxon>
        <taxon>Bacillales</taxon>
        <taxon>Alicyclobacillaceae</taxon>
        <taxon>Collibacillus</taxon>
    </lineage>
</organism>
<evidence type="ECO:0000256" key="4">
    <source>
        <dbReference type="HAMAP-Rule" id="MF_01963"/>
    </source>
</evidence>
<comment type="pathway">
    <text evidence="4">Purine metabolism; purine nucleoside salvage.</text>
</comment>
<evidence type="ECO:0000256" key="1">
    <source>
        <dbReference type="ARBA" id="ARBA00022676"/>
    </source>
</evidence>
<proteinExistence type="inferred from homology"/>
<comment type="caution">
    <text evidence="6">The sequence shown here is derived from an EMBL/GenBank/DDBJ whole genome shotgun (WGS) entry which is preliminary data.</text>
</comment>
<evidence type="ECO:0000256" key="2">
    <source>
        <dbReference type="ARBA" id="ARBA00022679"/>
    </source>
</evidence>
<feature type="binding site" evidence="4">
    <location>
        <position position="11"/>
    </location>
    <ligand>
        <name>phosphate</name>
        <dbReference type="ChEBI" id="CHEBI:43474"/>
    </ligand>
</feature>
<feature type="site" description="Important for substrate specificity" evidence="4">
    <location>
        <position position="165"/>
    </location>
</feature>
<comment type="subunit">
    <text evidence="4">Homohexamer. Dimer of a homotrimer.</text>
</comment>
<dbReference type="EMBL" id="BOQE01000001">
    <property type="protein sequence ID" value="GIM48055.1"/>
    <property type="molecule type" value="Genomic_DNA"/>
</dbReference>
<accession>A0AAV4LK02</accession>
<dbReference type="PANTHER" id="PTHR42679">
    <property type="entry name" value="S-METHYL-5'-THIOADENOSINE PHOSPHORYLASE"/>
    <property type="match status" value="1"/>
</dbReference>
<comment type="catalytic activity">
    <reaction evidence="4">
        <text>a purine D-ribonucleoside + phosphate = a purine nucleobase + alpha-D-ribose 1-phosphate</text>
        <dbReference type="Rhea" id="RHEA:19805"/>
        <dbReference type="ChEBI" id="CHEBI:26386"/>
        <dbReference type="ChEBI" id="CHEBI:43474"/>
        <dbReference type="ChEBI" id="CHEBI:57720"/>
        <dbReference type="ChEBI" id="CHEBI:142355"/>
        <dbReference type="EC" id="2.4.2.1"/>
    </reaction>
</comment>
<comment type="function">
    <text evidence="4">Purine nucleoside phosphorylase involved in purine salvage.</text>
</comment>
<evidence type="ECO:0000259" key="5">
    <source>
        <dbReference type="Pfam" id="PF01048"/>
    </source>
</evidence>